<dbReference type="OrthoDB" id="432544at2759"/>
<comment type="similarity">
    <text evidence="3 6">Belongs to the glucosamine/galactosamine-6-phosphate isomerase family. 6-phosphogluconolactonase subfamily.</text>
</comment>
<dbReference type="Gene3D" id="3.40.50.1360">
    <property type="match status" value="1"/>
</dbReference>
<reference evidence="8 9" key="1">
    <citation type="submission" date="2016-04" db="EMBL/GenBank/DDBJ databases">
        <title>Evolutionary innovation and constraint leading to complex multicellularity in the Ascomycota.</title>
        <authorList>
            <person name="Cisse O."/>
            <person name="Nguyen A."/>
            <person name="Hewitt D.A."/>
            <person name="Jedd G."/>
            <person name="Stajich J.E."/>
        </authorList>
    </citation>
    <scope>NUCLEOTIDE SEQUENCE [LARGE SCALE GENOMIC DNA]</scope>
    <source>
        <strain evidence="8 9">DAH-3</strain>
    </source>
</reference>
<dbReference type="GO" id="GO:0017057">
    <property type="term" value="F:6-phosphogluconolactonase activity"/>
    <property type="evidence" value="ECO:0007669"/>
    <property type="project" value="UniProtKB-UniRule"/>
</dbReference>
<dbReference type="SUPFAM" id="SSF100950">
    <property type="entry name" value="NagB/RpiA/CoA transferase-like"/>
    <property type="match status" value="1"/>
</dbReference>
<dbReference type="PANTHER" id="PTHR11054">
    <property type="entry name" value="6-PHOSPHOGLUCONOLACTONASE"/>
    <property type="match status" value="1"/>
</dbReference>
<proteinExistence type="inferred from homology"/>
<evidence type="ECO:0000256" key="1">
    <source>
        <dbReference type="ARBA" id="ARBA00000832"/>
    </source>
</evidence>
<dbReference type="Proteomes" id="UP000186594">
    <property type="component" value="Unassembled WGS sequence"/>
</dbReference>
<evidence type="ECO:0000256" key="4">
    <source>
        <dbReference type="ARBA" id="ARBA00013198"/>
    </source>
</evidence>
<evidence type="ECO:0000256" key="6">
    <source>
        <dbReference type="RuleBase" id="RU365095"/>
    </source>
</evidence>
<evidence type="ECO:0000256" key="2">
    <source>
        <dbReference type="ARBA" id="ARBA00004961"/>
    </source>
</evidence>
<name>A0A1U7LH77_NEOID</name>
<gene>
    <name evidence="8" type="ORF">NEOLI_003623</name>
</gene>
<comment type="catalytic activity">
    <reaction evidence="1 6">
        <text>6-phospho-D-glucono-1,5-lactone + H2O = 6-phospho-D-gluconate + H(+)</text>
        <dbReference type="Rhea" id="RHEA:12556"/>
        <dbReference type="ChEBI" id="CHEBI:15377"/>
        <dbReference type="ChEBI" id="CHEBI:15378"/>
        <dbReference type="ChEBI" id="CHEBI:57955"/>
        <dbReference type="ChEBI" id="CHEBI:58759"/>
        <dbReference type="EC" id="3.1.1.31"/>
    </reaction>
</comment>
<comment type="caution">
    <text evidence="8">The sequence shown here is derived from an EMBL/GenBank/DDBJ whole genome shotgun (WGS) entry which is preliminary data.</text>
</comment>
<dbReference type="GO" id="GO:0006098">
    <property type="term" value="P:pentose-phosphate shunt"/>
    <property type="evidence" value="ECO:0007669"/>
    <property type="project" value="UniProtKB-UniPathway"/>
</dbReference>
<dbReference type="InterPro" id="IPR005900">
    <property type="entry name" value="6-phosphogluconolactonase_DevB"/>
</dbReference>
<dbReference type="UniPathway" id="UPA00115">
    <property type="reaction ID" value="UER00409"/>
</dbReference>
<dbReference type="GO" id="GO:0005975">
    <property type="term" value="P:carbohydrate metabolic process"/>
    <property type="evidence" value="ECO:0007669"/>
    <property type="project" value="UniProtKB-UniRule"/>
</dbReference>
<dbReference type="FunFam" id="3.40.50.1360:FF:000005">
    <property type="entry name" value="6-phosphogluconolactonase"/>
    <property type="match status" value="1"/>
</dbReference>
<dbReference type="InterPro" id="IPR037171">
    <property type="entry name" value="NagB/RpiA_transferase-like"/>
</dbReference>
<comment type="function">
    <text evidence="6">Hydrolysis of 6-phosphogluconolactone to 6-phosphogluconate.</text>
</comment>
<dbReference type="InterPro" id="IPR039104">
    <property type="entry name" value="6PGL"/>
</dbReference>
<dbReference type="NCBIfam" id="TIGR01198">
    <property type="entry name" value="pgl"/>
    <property type="match status" value="1"/>
</dbReference>
<accession>A0A1U7LH77</accession>
<dbReference type="InterPro" id="IPR006148">
    <property type="entry name" value="Glc/Gal-6P_isomerase"/>
</dbReference>
<evidence type="ECO:0000313" key="9">
    <source>
        <dbReference type="Proteomes" id="UP000186594"/>
    </source>
</evidence>
<evidence type="ECO:0000256" key="3">
    <source>
        <dbReference type="ARBA" id="ARBA00010662"/>
    </source>
</evidence>
<organism evidence="8 9">
    <name type="scientific">Neolecta irregularis (strain DAH-3)</name>
    <dbReference type="NCBI Taxonomy" id="1198029"/>
    <lineage>
        <taxon>Eukaryota</taxon>
        <taxon>Fungi</taxon>
        <taxon>Dikarya</taxon>
        <taxon>Ascomycota</taxon>
        <taxon>Taphrinomycotina</taxon>
        <taxon>Neolectales</taxon>
        <taxon>Neolectaceae</taxon>
        <taxon>Neolecta</taxon>
    </lineage>
</organism>
<dbReference type="Pfam" id="PF01182">
    <property type="entry name" value="Glucosamine_iso"/>
    <property type="match status" value="1"/>
</dbReference>
<keyword evidence="9" id="KW-1185">Reference proteome</keyword>
<feature type="domain" description="Glucosamine/galactosamine-6-phosphate isomerase" evidence="7">
    <location>
        <begin position="9"/>
        <end position="233"/>
    </location>
</feature>
<evidence type="ECO:0000313" key="8">
    <source>
        <dbReference type="EMBL" id="OLL22007.1"/>
    </source>
</evidence>
<dbReference type="EMBL" id="LXFE01004028">
    <property type="protein sequence ID" value="OLL22007.1"/>
    <property type="molecule type" value="Genomic_DNA"/>
</dbReference>
<dbReference type="OMA" id="IAMSQST"/>
<sequence>MPTLYSFKQKDVLCSALGKYVKRASRESIKARGRFTIALSGGSLPSQLAQGIVEDESIEWDKWFVFFADERAVPLNDHDSNYRLAEDALFSKVPIPRDQIFAIDQNFLNDTQELADVYEKDLVRVFAAKETVKIPAFDCMLLGVGPDGHTCSLFPNHELLRENIAWVSPIEDSPKPPPRRITLTLTVVTHAHNIAFVAAGQSKQDILVKVLETPDEGLPASLVNQMGGDRVTWFVDDEASKLTVFPKKEFKL</sequence>
<protein>
    <recommendedName>
        <fullName evidence="4 6">6-phosphogluconolactonase</fullName>
        <shortName evidence="6">6PGL</shortName>
        <ecNumber evidence="4 6">3.1.1.31</ecNumber>
    </recommendedName>
</protein>
<dbReference type="EC" id="3.1.1.31" evidence="4 6"/>
<comment type="pathway">
    <text evidence="2 6">Carbohydrate degradation; pentose phosphate pathway; D-ribulose 5-phosphate from D-glucose 6-phosphate (oxidative stage): step 2/3.</text>
</comment>
<dbReference type="AlphaFoldDB" id="A0A1U7LH77"/>
<evidence type="ECO:0000259" key="7">
    <source>
        <dbReference type="Pfam" id="PF01182"/>
    </source>
</evidence>
<keyword evidence="5 6" id="KW-0378">Hydrolase</keyword>
<evidence type="ECO:0000256" key="5">
    <source>
        <dbReference type="ARBA" id="ARBA00022801"/>
    </source>
</evidence>
<dbReference type="CDD" id="cd01400">
    <property type="entry name" value="6PGL"/>
    <property type="match status" value="1"/>
</dbReference>
<dbReference type="STRING" id="1198029.A0A1U7LH77"/>
<dbReference type="PANTHER" id="PTHR11054:SF0">
    <property type="entry name" value="6-PHOSPHOGLUCONOLACTONASE"/>
    <property type="match status" value="1"/>
</dbReference>